<feature type="region of interest" description="Disordered" evidence="1">
    <location>
        <begin position="1"/>
        <end position="109"/>
    </location>
</feature>
<keyword evidence="3" id="KW-1185">Reference proteome</keyword>
<dbReference type="EMBL" id="CP096208">
    <property type="protein sequence ID" value="UPQ81535.1"/>
    <property type="molecule type" value="Genomic_DNA"/>
</dbReference>
<evidence type="ECO:0000256" key="1">
    <source>
        <dbReference type="SAM" id="MobiDB-lite"/>
    </source>
</evidence>
<protein>
    <submittedName>
        <fullName evidence="2">Uncharacterized protein</fullName>
    </submittedName>
</protein>
<feature type="compositionally biased region" description="Low complexity" evidence="1">
    <location>
        <begin position="47"/>
        <end position="64"/>
    </location>
</feature>
<sequence length="173" mass="18812">MLFALPFLGACDDDKLPPQPGPPAKPEVHAPAPKPIATREPDQPIAPVESEGGIPPIEIEIEPVTLGDPEELPSERRPSTPPAKPVDSAEPKGTNTVAVEEIDLPEPELDLSLPEDWAEELDPDQETAAMQLLPPLFDSNERSRLEMSGRLLPGDEQNEALIDGAQINFEIRR</sequence>
<proteinExistence type="predicted"/>
<feature type="compositionally biased region" description="Acidic residues" evidence="1">
    <location>
        <begin position="100"/>
        <end position="109"/>
    </location>
</feature>
<accession>A0ABY4KQ73</accession>
<name>A0ABY4KQ73_9PSED</name>
<reference evidence="2 3" key="1">
    <citation type="submission" date="2022-04" db="EMBL/GenBank/DDBJ databases">
        <title>Pseudomonas knackmussii B09-2.</title>
        <authorList>
            <person name="Deng Y."/>
        </authorList>
    </citation>
    <scope>NUCLEOTIDE SEQUENCE [LARGE SCALE GENOMIC DNA]</scope>
    <source>
        <strain evidence="2 3">B09-2</strain>
    </source>
</reference>
<evidence type="ECO:0000313" key="2">
    <source>
        <dbReference type="EMBL" id="UPQ81535.1"/>
    </source>
</evidence>
<organism evidence="2 3">
    <name type="scientific">Pseudomonas knackmussii</name>
    <dbReference type="NCBI Taxonomy" id="65741"/>
    <lineage>
        <taxon>Bacteria</taxon>
        <taxon>Pseudomonadati</taxon>
        <taxon>Pseudomonadota</taxon>
        <taxon>Gammaproteobacteria</taxon>
        <taxon>Pseudomonadales</taxon>
        <taxon>Pseudomonadaceae</taxon>
        <taxon>Pseudomonas</taxon>
    </lineage>
</organism>
<gene>
    <name evidence="2" type="ORF">M0M42_14090</name>
</gene>
<dbReference type="Proteomes" id="UP000831189">
    <property type="component" value="Chromosome"/>
</dbReference>
<evidence type="ECO:0000313" key="3">
    <source>
        <dbReference type="Proteomes" id="UP000831189"/>
    </source>
</evidence>